<sequence length="433" mass="47183">MTDPKTYKQQAGEYYNQKYETWMPWIEDQYLKWFTKDNKASYATKQNLDKTKVTGVDQIDNLQDGVNNLVGGQVGKGGLAQPIGDAVSKEGINRAERGGKDEQGRPIEGQGPLGGYGQSAADGVKGGASSVAEGAKSAGGWAGGMLVLLQSKSIFTLPTYISINTAFALEDNASASADKTLTAAQLAQRAKKREKAHARRKEKKLQQTEGFGSWAYAPKTRWSNVEFELPEFPAAQRLYIGSKQKWETVDFTTCTDIKVVEFGCDFDVGDEHLNALANAPEEFRMGLLAIYAGGPQTSSCLSFTDSTLREIMDKAAFPNLEHIHLLGCAEAITNGLMGIIGECRQIKSIVATTHNQGLYLSNMVFLMMLQKAKTLRYFELAGFFLDDESVMNGLIGTPAKAIPGLEMVVKPAGHPAKIYRKNQAVLAEPSVKV</sequence>
<proteinExistence type="predicted"/>
<name>A0A3M7M5U3_9PLEO</name>
<reference evidence="2 3" key="1">
    <citation type="journal article" date="2014" name="PLoS ONE">
        <title>De novo Genome Assembly of the Fungal Plant Pathogen Pyrenophora semeniperda.</title>
        <authorList>
            <person name="Soliai M.M."/>
            <person name="Meyer S.E."/>
            <person name="Udall J.A."/>
            <person name="Elzinga D.E."/>
            <person name="Hermansen R.A."/>
            <person name="Bodily P.M."/>
            <person name="Hart A.A."/>
            <person name="Coleman C.E."/>
        </authorList>
    </citation>
    <scope>NUCLEOTIDE SEQUENCE [LARGE SCALE GENOMIC DNA]</scope>
    <source>
        <strain evidence="2 3">CCB06</strain>
        <tissue evidence="2">Mycelium</tissue>
    </source>
</reference>
<dbReference type="AlphaFoldDB" id="A0A3M7M5U3"/>
<accession>A0A3M7M5U3</accession>
<dbReference type="Proteomes" id="UP000265663">
    <property type="component" value="Unassembled WGS sequence"/>
</dbReference>
<feature type="region of interest" description="Disordered" evidence="1">
    <location>
        <begin position="95"/>
        <end position="115"/>
    </location>
</feature>
<evidence type="ECO:0000313" key="2">
    <source>
        <dbReference type="EMBL" id="RMZ69828.1"/>
    </source>
</evidence>
<evidence type="ECO:0000256" key="1">
    <source>
        <dbReference type="SAM" id="MobiDB-lite"/>
    </source>
</evidence>
<organism evidence="2 3">
    <name type="scientific">Pyrenophora seminiperda CCB06</name>
    <dbReference type="NCBI Taxonomy" id="1302712"/>
    <lineage>
        <taxon>Eukaryota</taxon>
        <taxon>Fungi</taxon>
        <taxon>Dikarya</taxon>
        <taxon>Ascomycota</taxon>
        <taxon>Pezizomycotina</taxon>
        <taxon>Dothideomycetes</taxon>
        <taxon>Pleosporomycetidae</taxon>
        <taxon>Pleosporales</taxon>
        <taxon>Pleosporineae</taxon>
        <taxon>Pleosporaceae</taxon>
        <taxon>Pyrenophora</taxon>
    </lineage>
</organism>
<evidence type="ECO:0000313" key="3">
    <source>
        <dbReference type="Proteomes" id="UP000265663"/>
    </source>
</evidence>
<feature type="compositionally biased region" description="Basic and acidic residues" evidence="1">
    <location>
        <begin position="95"/>
        <end position="105"/>
    </location>
</feature>
<keyword evidence="3" id="KW-1185">Reference proteome</keyword>
<dbReference type="InterPro" id="IPR032675">
    <property type="entry name" value="LRR_dom_sf"/>
</dbReference>
<dbReference type="OrthoDB" id="3001700at2759"/>
<protein>
    <submittedName>
        <fullName evidence="2">U1 snRNP splicing complex subunit (Luc7)</fullName>
    </submittedName>
</protein>
<dbReference type="Gene3D" id="3.80.10.10">
    <property type="entry name" value="Ribonuclease Inhibitor"/>
    <property type="match status" value="1"/>
</dbReference>
<dbReference type="EMBL" id="KE747823">
    <property type="protein sequence ID" value="RMZ69828.1"/>
    <property type="molecule type" value="Genomic_DNA"/>
</dbReference>
<gene>
    <name evidence="2" type="ORF">GMOD_00008748</name>
</gene>